<organism evidence="1 2">
    <name type="scientific">Brevibacillus choshinensis</name>
    <dbReference type="NCBI Taxonomy" id="54911"/>
    <lineage>
        <taxon>Bacteria</taxon>
        <taxon>Bacillati</taxon>
        <taxon>Bacillota</taxon>
        <taxon>Bacilli</taxon>
        <taxon>Bacillales</taxon>
        <taxon>Paenibacillaceae</taxon>
        <taxon>Brevibacillus</taxon>
    </lineage>
</organism>
<gene>
    <name evidence="1" type="ORF">AN963_03750</name>
</gene>
<accession>A0ABR5NBH7</accession>
<dbReference type="EMBL" id="LJJB01000007">
    <property type="protein sequence ID" value="KQL48915.1"/>
    <property type="molecule type" value="Genomic_DNA"/>
</dbReference>
<evidence type="ECO:0000313" key="2">
    <source>
        <dbReference type="Proteomes" id="UP000051063"/>
    </source>
</evidence>
<comment type="caution">
    <text evidence="1">The sequence shown here is derived from an EMBL/GenBank/DDBJ whole genome shotgun (WGS) entry which is preliminary data.</text>
</comment>
<dbReference type="RefSeq" id="WP_055743211.1">
    <property type="nucleotide sequence ID" value="NZ_LJJB01000007.1"/>
</dbReference>
<evidence type="ECO:0000313" key="1">
    <source>
        <dbReference type="EMBL" id="KQL48915.1"/>
    </source>
</evidence>
<proteinExistence type="predicted"/>
<sequence>MEGHNPFHCCATCIHFRVEKITGNVTYRCSRLAYETRPDYQFQCWTPKETVKRLMEVRQNEQTENEKT</sequence>
<name>A0ABR5NBH7_BRECH</name>
<reference evidence="1 2" key="1">
    <citation type="submission" date="2015-09" db="EMBL/GenBank/DDBJ databases">
        <title>Genome sequencing project for genomic taxonomy and phylogenomics of Bacillus-like bacteria.</title>
        <authorList>
            <person name="Liu B."/>
            <person name="Wang J."/>
            <person name="Zhu Y."/>
            <person name="Liu G."/>
            <person name="Chen Q."/>
            <person name="Chen Z."/>
            <person name="Lan J."/>
            <person name="Che J."/>
            <person name="Ge C."/>
            <person name="Shi H."/>
            <person name="Pan Z."/>
            <person name="Liu X."/>
        </authorList>
    </citation>
    <scope>NUCLEOTIDE SEQUENCE [LARGE SCALE GENOMIC DNA]</scope>
    <source>
        <strain evidence="1 2">DSM 8552</strain>
    </source>
</reference>
<keyword evidence="2" id="KW-1185">Reference proteome</keyword>
<protein>
    <submittedName>
        <fullName evidence="1">Uncharacterized protein</fullName>
    </submittedName>
</protein>
<dbReference type="Proteomes" id="UP000051063">
    <property type="component" value="Unassembled WGS sequence"/>
</dbReference>